<dbReference type="InterPro" id="IPR011991">
    <property type="entry name" value="ArsR-like_HTH"/>
</dbReference>
<dbReference type="InterPro" id="IPR036390">
    <property type="entry name" value="WH_DNA-bd_sf"/>
</dbReference>
<evidence type="ECO:0000313" key="2">
    <source>
        <dbReference type="EMBL" id="TCO12839.1"/>
    </source>
</evidence>
<reference evidence="2 3" key="1">
    <citation type="journal article" date="2015" name="Stand. Genomic Sci.">
        <title>Genomic Encyclopedia of Bacterial and Archaeal Type Strains, Phase III: the genomes of soil and plant-associated and newly described type strains.</title>
        <authorList>
            <person name="Whitman W.B."/>
            <person name="Woyke T."/>
            <person name="Klenk H.P."/>
            <person name="Zhou Y."/>
            <person name="Lilburn T.G."/>
            <person name="Beck B.J."/>
            <person name="De Vos P."/>
            <person name="Vandamme P."/>
            <person name="Eisen J.A."/>
            <person name="Garrity G."/>
            <person name="Hugenholtz P."/>
            <person name="Kyrpides N.C."/>
        </authorList>
    </citation>
    <scope>NUCLEOTIDE SEQUENCE [LARGE SCALE GENOMIC DNA]</scope>
    <source>
        <strain evidence="2 3">VKM Ac-2572</strain>
    </source>
</reference>
<dbReference type="GO" id="GO:0003700">
    <property type="term" value="F:DNA-binding transcription factor activity"/>
    <property type="evidence" value="ECO:0007669"/>
    <property type="project" value="InterPro"/>
</dbReference>
<dbReference type="AlphaFoldDB" id="A0A4R2GS49"/>
<accession>A0A4R2GS49</accession>
<dbReference type="SMART" id="SM00418">
    <property type="entry name" value="HTH_ARSR"/>
    <property type="match status" value="1"/>
</dbReference>
<organism evidence="2 3">
    <name type="scientific">Kribbella steppae</name>
    <dbReference type="NCBI Taxonomy" id="2512223"/>
    <lineage>
        <taxon>Bacteria</taxon>
        <taxon>Bacillati</taxon>
        <taxon>Actinomycetota</taxon>
        <taxon>Actinomycetes</taxon>
        <taxon>Propionibacteriales</taxon>
        <taxon>Kribbellaceae</taxon>
        <taxon>Kribbella</taxon>
    </lineage>
</organism>
<dbReference type="Pfam" id="PF12840">
    <property type="entry name" value="HTH_20"/>
    <property type="match status" value="1"/>
</dbReference>
<dbReference type="RefSeq" id="WP_158441564.1">
    <property type="nucleotide sequence ID" value="NZ_SLWN01000028.1"/>
</dbReference>
<comment type="caution">
    <text evidence="2">The sequence shown here is derived from an EMBL/GenBank/DDBJ whole genome shotgun (WGS) entry which is preliminary data.</text>
</comment>
<dbReference type="CDD" id="cd00090">
    <property type="entry name" value="HTH_ARSR"/>
    <property type="match status" value="1"/>
</dbReference>
<dbReference type="EMBL" id="SLWN01000028">
    <property type="protein sequence ID" value="TCO12839.1"/>
    <property type="molecule type" value="Genomic_DNA"/>
</dbReference>
<dbReference type="Proteomes" id="UP000294508">
    <property type="component" value="Unassembled WGS sequence"/>
</dbReference>
<dbReference type="OrthoDB" id="3823445at2"/>
<proteinExistence type="predicted"/>
<keyword evidence="3" id="KW-1185">Reference proteome</keyword>
<sequence length="193" mass="21005">MTQVEVNEVGDMVLTEAAAMRALADPVRLALMDRLTRHGTATTAELAAHAGIEAEAASGHVEKLVEVGLVLSDGDGWRALGRGIYFEVPESGTKEVQVAARELANAMLLSNERLPRDWVEGTEPRLELEWARAAGLFNAGLSVTADELNTIQADLETLLTPYLNRTDPPADSRRVRILAYFLPSDGQHPAKHR</sequence>
<dbReference type="InterPro" id="IPR036388">
    <property type="entry name" value="WH-like_DNA-bd_sf"/>
</dbReference>
<dbReference type="SUPFAM" id="SSF46785">
    <property type="entry name" value="Winged helix' DNA-binding domain"/>
    <property type="match status" value="1"/>
</dbReference>
<evidence type="ECO:0000313" key="3">
    <source>
        <dbReference type="Proteomes" id="UP000294508"/>
    </source>
</evidence>
<protein>
    <submittedName>
        <fullName evidence="2">Helix-turn-helix protein</fullName>
    </submittedName>
</protein>
<gene>
    <name evidence="2" type="ORF">EV652_12810</name>
</gene>
<feature type="domain" description="HTH arsR-type" evidence="1">
    <location>
        <begin position="18"/>
        <end position="105"/>
    </location>
</feature>
<dbReference type="Gene3D" id="1.10.10.10">
    <property type="entry name" value="Winged helix-like DNA-binding domain superfamily/Winged helix DNA-binding domain"/>
    <property type="match status" value="1"/>
</dbReference>
<dbReference type="InterPro" id="IPR001845">
    <property type="entry name" value="HTH_ArsR_DNA-bd_dom"/>
</dbReference>
<name>A0A4R2GS49_9ACTN</name>
<evidence type="ECO:0000259" key="1">
    <source>
        <dbReference type="SMART" id="SM00418"/>
    </source>
</evidence>